<dbReference type="GO" id="GO:0009103">
    <property type="term" value="P:lipopolysaccharide biosynthetic process"/>
    <property type="evidence" value="ECO:0007669"/>
    <property type="project" value="UniProtKB-UniRule"/>
</dbReference>
<sequence>MKIIGVIPARFASTRFPGKPLEKLKGKPILQWVVEGARKSQLLSDLYVATDNQQIAEVAKSIGVNVAMTSPDCATGTDRIFEAIKNIEVDVVINIQGDEPLIDQSYIDPLAQAFLDEPRLDMATLAHGLAIEDFDNKNAVKVITNIHQEAIYFSRFPIPYSRAEFNQPSVALKHIGLYGYSRAFLQKFCTAEPALIEKYESLEQLRALYLGARIKVLQVQKPTYGVDTPEDLQKLEALLG</sequence>
<dbReference type="PANTHER" id="PTHR42866:SF2">
    <property type="entry name" value="3-DEOXY-MANNO-OCTULOSONATE CYTIDYLYLTRANSFERASE, MITOCHONDRIAL"/>
    <property type="match status" value="1"/>
</dbReference>
<evidence type="ECO:0000256" key="1">
    <source>
        <dbReference type="ARBA" id="ARBA00004370"/>
    </source>
</evidence>
<dbReference type="FunFam" id="3.90.550.10:FF:000011">
    <property type="entry name" value="3-deoxy-manno-octulosonate cytidylyltransferase"/>
    <property type="match status" value="1"/>
</dbReference>
<organism evidence="6 7">
    <name type="scientific">Pseudobdellovibrio exovorus JSS</name>
    <dbReference type="NCBI Taxonomy" id="1184267"/>
    <lineage>
        <taxon>Bacteria</taxon>
        <taxon>Pseudomonadati</taxon>
        <taxon>Bdellovibrionota</taxon>
        <taxon>Bdellovibrionia</taxon>
        <taxon>Bdellovibrionales</taxon>
        <taxon>Pseudobdellovibrionaceae</taxon>
        <taxon>Pseudobdellovibrio</taxon>
    </lineage>
</organism>
<dbReference type="GO" id="GO:0008690">
    <property type="term" value="F:3-deoxy-manno-octulosonate cytidylyltransferase activity"/>
    <property type="evidence" value="ECO:0007669"/>
    <property type="project" value="UniProtKB-UniRule"/>
</dbReference>
<dbReference type="AlphaFoldDB" id="M4VA92"/>
<dbReference type="eggNOG" id="COG1212">
    <property type="taxonomic scope" value="Bacteria"/>
</dbReference>
<dbReference type="InterPro" id="IPR004528">
    <property type="entry name" value="KdsB"/>
</dbReference>
<comment type="pathway">
    <text evidence="5">Nucleotide-sugar biosynthesis; CMP-3-deoxy-D-manno-octulosonate biosynthesis; CMP-3-deoxy-D-manno-octulosonate from 3-deoxy-D-manno-octulosonate and CTP: step 1/1.</text>
</comment>
<evidence type="ECO:0000256" key="5">
    <source>
        <dbReference type="HAMAP-Rule" id="MF_00057"/>
    </source>
</evidence>
<dbReference type="InterPro" id="IPR029044">
    <property type="entry name" value="Nucleotide-diphossugar_trans"/>
</dbReference>
<dbReference type="NCBIfam" id="NF009905">
    <property type="entry name" value="PRK13368.1"/>
    <property type="match status" value="1"/>
</dbReference>
<keyword evidence="3 5" id="KW-0548">Nucleotidyltransferase</keyword>
<evidence type="ECO:0000313" key="7">
    <source>
        <dbReference type="Proteomes" id="UP000012040"/>
    </source>
</evidence>
<dbReference type="InterPro" id="IPR003329">
    <property type="entry name" value="Cytidylyl_trans"/>
</dbReference>
<dbReference type="OrthoDB" id="5295279at2"/>
<dbReference type="NCBIfam" id="TIGR00466">
    <property type="entry name" value="kdsB"/>
    <property type="match status" value="1"/>
</dbReference>
<dbReference type="GO" id="GO:0005829">
    <property type="term" value="C:cytosol"/>
    <property type="evidence" value="ECO:0007669"/>
    <property type="project" value="TreeGrafter"/>
</dbReference>
<evidence type="ECO:0000256" key="4">
    <source>
        <dbReference type="ARBA" id="ARBA00022985"/>
    </source>
</evidence>
<dbReference type="Proteomes" id="UP000012040">
    <property type="component" value="Chromosome"/>
</dbReference>
<evidence type="ECO:0000313" key="6">
    <source>
        <dbReference type="EMBL" id="AGH94941.1"/>
    </source>
</evidence>
<protein>
    <recommendedName>
        <fullName evidence="5">3-deoxy-manno-octulosonate cytidylyltransferase</fullName>
        <ecNumber evidence="5">2.7.7.38</ecNumber>
    </recommendedName>
    <alternativeName>
        <fullName evidence="5">CMP-2-keto-3-deoxyoctulosonic acid synthase</fullName>
        <shortName evidence="5">CKS</shortName>
        <shortName evidence="5">CMP-KDO synthase</shortName>
    </alternativeName>
</protein>
<keyword evidence="4 5" id="KW-0448">Lipopolysaccharide biosynthesis</keyword>
<gene>
    <name evidence="5" type="primary">kdsB</name>
    <name evidence="6" type="ORF">A11Q_721</name>
</gene>
<accession>M4VA92</accession>
<dbReference type="CDD" id="cd02517">
    <property type="entry name" value="CMP-KDO-Synthetase"/>
    <property type="match status" value="1"/>
</dbReference>
<dbReference type="Pfam" id="PF02348">
    <property type="entry name" value="CTP_transf_3"/>
    <property type="match status" value="1"/>
</dbReference>
<dbReference type="NCBIfam" id="NF003950">
    <property type="entry name" value="PRK05450.1-3"/>
    <property type="match status" value="1"/>
</dbReference>
<dbReference type="SUPFAM" id="SSF53448">
    <property type="entry name" value="Nucleotide-diphospho-sugar transferases"/>
    <property type="match status" value="1"/>
</dbReference>
<reference evidence="6 7" key="1">
    <citation type="journal article" date="2013" name="ISME J.">
        <title>By their genes ye shall know them: genomic signatures of predatory bacteria.</title>
        <authorList>
            <person name="Pasternak Z."/>
            <person name="Pietrokovski S."/>
            <person name="Rotem O."/>
            <person name="Gophna U."/>
            <person name="Lurie-Weinberger M.N."/>
            <person name="Jurkevitch E."/>
        </authorList>
    </citation>
    <scope>NUCLEOTIDE SEQUENCE [LARGE SCALE GENOMIC DNA]</scope>
    <source>
        <strain evidence="6 7">JSS</strain>
    </source>
</reference>
<dbReference type="HOGENOM" id="CLU_065038_0_1_7"/>
<comment type="catalytic activity">
    <reaction evidence="5">
        <text>3-deoxy-alpha-D-manno-oct-2-ulosonate + CTP = CMP-3-deoxy-beta-D-manno-octulosonate + diphosphate</text>
        <dbReference type="Rhea" id="RHEA:23448"/>
        <dbReference type="ChEBI" id="CHEBI:33019"/>
        <dbReference type="ChEBI" id="CHEBI:37563"/>
        <dbReference type="ChEBI" id="CHEBI:85986"/>
        <dbReference type="ChEBI" id="CHEBI:85987"/>
        <dbReference type="EC" id="2.7.7.38"/>
    </reaction>
</comment>
<dbReference type="KEGG" id="bex:A11Q_721"/>
<dbReference type="NCBIfam" id="NF003952">
    <property type="entry name" value="PRK05450.1-5"/>
    <property type="match status" value="1"/>
</dbReference>
<dbReference type="EC" id="2.7.7.38" evidence="5"/>
<keyword evidence="2 5" id="KW-0808">Transferase</keyword>
<keyword evidence="7" id="KW-1185">Reference proteome</keyword>
<dbReference type="PANTHER" id="PTHR42866">
    <property type="entry name" value="3-DEOXY-MANNO-OCTULOSONATE CYTIDYLYLTRANSFERASE"/>
    <property type="match status" value="1"/>
</dbReference>
<dbReference type="RefSeq" id="WP_015469431.1">
    <property type="nucleotide sequence ID" value="NC_020813.1"/>
</dbReference>
<dbReference type="GO" id="GO:0033468">
    <property type="term" value="P:CMP-keto-3-deoxy-D-manno-octulosonic acid biosynthetic process"/>
    <property type="evidence" value="ECO:0007669"/>
    <property type="project" value="UniProtKB-UniRule"/>
</dbReference>
<evidence type="ECO:0000256" key="2">
    <source>
        <dbReference type="ARBA" id="ARBA00022679"/>
    </source>
</evidence>
<evidence type="ECO:0000256" key="3">
    <source>
        <dbReference type="ARBA" id="ARBA00022695"/>
    </source>
</evidence>
<keyword evidence="5" id="KW-0963">Cytoplasm</keyword>
<comment type="function">
    <text evidence="5">Activates KDO (a required 8-carbon sugar) for incorporation into bacterial lipopolysaccharide in Gram-negative bacteria.</text>
</comment>
<dbReference type="HAMAP" id="MF_00057">
    <property type="entry name" value="KdsB"/>
    <property type="match status" value="1"/>
</dbReference>
<comment type="subcellular location">
    <subcellularLocation>
        <location evidence="5">Cytoplasm</location>
    </subcellularLocation>
    <subcellularLocation>
        <location evidence="1">Membrane</location>
    </subcellularLocation>
</comment>
<proteinExistence type="inferred from homology"/>
<name>M4VA92_9BACT</name>
<dbReference type="PATRIC" id="fig|1184267.3.peg.730"/>
<dbReference type="UniPathway" id="UPA00358">
    <property type="reaction ID" value="UER00476"/>
</dbReference>
<dbReference type="STRING" id="1184267.A11Q_721"/>
<dbReference type="Gene3D" id="3.90.550.10">
    <property type="entry name" value="Spore Coat Polysaccharide Biosynthesis Protein SpsA, Chain A"/>
    <property type="match status" value="1"/>
</dbReference>
<comment type="similarity">
    <text evidence="5">Belongs to the KdsB family.</text>
</comment>
<dbReference type="EMBL" id="CP003537">
    <property type="protein sequence ID" value="AGH94941.1"/>
    <property type="molecule type" value="Genomic_DNA"/>
</dbReference>
<dbReference type="GO" id="GO:0016020">
    <property type="term" value="C:membrane"/>
    <property type="evidence" value="ECO:0007669"/>
    <property type="project" value="UniProtKB-SubCell"/>
</dbReference>